<dbReference type="AlphaFoldDB" id="A0A7Y0HI45"/>
<evidence type="ECO:0000259" key="8">
    <source>
        <dbReference type="Pfam" id="PF05191"/>
    </source>
</evidence>
<dbReference type="InterPro" id="IPR007862">
    <property type="entry name" value="Adenylate_kinase_lid-dom"/>
</dbReference>
<dbReference type="GO" id="GO:0004017">
    <property type="term" value="F:AMP kinase activity"/>
    <property type="evidence" value="ECO:0007669"/>
    <property type="project" value="UniProtKB-UniRule"/>
</dbReference>
<keyword evidence="2 5" id="KW-0545">Nucleotide biosynthesis</keyword>
<reference evidence="9 10" key="1">
    <citation type="submission" date="2020-04" db="EMBL/GenBank/DDBJ databases">
        <title>Rhodospirillaceae bacterium KN72 isolated from deep sea.</title>
        <authorList>
            <person name="Zhang D.-C."/>
        </authorList>
    </citation>
    <scope>NUCLEOTIDE SEQUENCE [LARGE SCALE GENOMIC DNA]</scope>
    <source>
        <strain evidence="9 10">KN72</strain>
    </source>
</reference>
<comment type="caution">
    <text evidence="5">Lacks conserved residue(s) required for the propagation of feature annotation.</text>
</comment>
<dbReference type="SUPFAM" id="SSF52540">
    <property type="entry name" value="P-loop containing nucleoside triphosphate hydrolases"/>
    <property type="match status" value="1"/>
</dbReference>
<feature type="binding site" evidence="5">
    <location>
        <begin position="57"/>
        <end position="59"/>
    </location>
    <ligand>
        <name>AMP</name>
        <dbReference type="ChEBI" id="CHEBI:456215"/>
    </ligand>
</feature>
<feature type="binding site" evidence="5">
    <location>
        <position position="92"/>
    </location>
    <ligand>
        <name>AMP</name>
        <dbReference type="ChEBI" id="CHEBI:456215"/>
    </ligand>
</feature>
<dbReference type="FunFam" id="3.40.50.300:FF:000106">
    <property type="entry name" value="Adenylate kinase mitochondrial"/>
    <property type="match status" value="1"/>
</dbReference>
<evidence type="ECO:0000313" key="9">
    <source>
        <dbReference type="EMBL" id="NMM46597.1"/>
    </source>
</evidence>
<dbReference type="PROSITE" id="PS00113">
    <property type="entry name" value="ADENYLATE_KINASE"/>
    <property type="match status" value="1"/>
</dbReference>
<evidence type="ECO:0000256" key="4">
    <source>
        <dbReference type="ARBA" id="ARBA00022777"/>
    </source>
</evidence>
<evidence type="ECO:0000256" key="7">
    <source>
        <dbReference type="RuleBase" id="RU003331"/>
    </source>
</evidence>
<dbReference type="UniPathway" id="UPA00588">
    <property type="reaction ID" value="UER00649"/>
</dbReference>
<comment type="similarity">
    <text evidence="5 6">Belongs to the adenylate kinase family.</text>
</comment>
<gene>
    <name evidence="5" type="primary">adk</name>
    <name evidence="9" type="ORF">HH303_19050</name>
</gene>
<dbReference type="InterPro" id="IPR027417">
    <property type="entry name" value="P-loop_NTPase"/>
</dbReference>
<evidence type="ECO:0000256" key="6">
    <source>
        <dbReference type="RuleBase" id="RU003330"/>
    </source>
</evidence>
<feature type="binding site" evidence="5">
    <location>
        <position position="127"/>
    </location>
    <ligand>
        <name>ATP</name>
        <dbReference type="ChEBI" id="CHEBI:30616"/>
    </ligand>
</feature>
<feature type="binding site" evidence="5">
    <location>
        <position position="130"/>
    </location>
    <ligand>
        <name>Zn(2+)</name>
        <dbReference type="ChEBI" id="CHEBI:29105"/>
        <note>structural</note>
    </ligand>
</feature>
<dbReference type="RefSeq" id="WP_169626995.1">
    <property type="nucleotide sequence ID" value="NZ_JABBNT010000007.1"/>
</dbReference>
<sequence>MNIILLGPPGAGKGTQAKRLEDSRGLIQLSTGDMLRAEVQSGSELGKTAKAVMDAGQLVTDELVIGIISSRISQPDCAKGFILDGFPRTVAQAEALDAMLAEKGMQLGAVIEMAVDDAALTERITGRYTCAKCGQGYHDTFQKPAKEGVCDKCGSTEFKRRADDNAETVTARLEAYHAQTAPILPYYKDKGMLKAVDGMADIDEVTRQIEAILG</sequence>
<dbReference type="InterPro" id="IPR000850">
    <property type="entry name" value="Adenylat/UMP-CMP_kin"/>
</dbReference>
<dbReference type="NCBIfam" id="TIGR01351">
    <property type="entry name" value="adk"/>
    <property type="match status" value="1"/>
</dbReference>
<dbReference type="CDD" id="cd01428">
    <property type="entry name" value="ADK"/>
    <property type="match status" value="1"/>
</dbReference>
<comment type="pathway">
    <text evidence="5">Purine metabolism; AMP biosynthesis via salvage pathway; AMP from ADP: step 1/1.</text>
</comment>
<dbReference type="NCBIfam" id="NF011100">
    <property type="entry name" value="PRK14527.1"/>
    <property type="match status" value="1"/>
</dbReference>
<dbReference type="NCBIfam" id="NF011105">
    <property type="entry name" value="PRK14532.1"/>
    <property type="match status" value="1"/>
</dbReference>
<evidence type="ECO:0000256" key="5">
    <source>
        <dbReference type="HAMAP-Rule" id="MF_00235"/>
    </source>
</evidence>
<dbReference type="HAMAP" id="MF_00235">
    <property type="entry name" value="Adenylate_kinase_Adk"/>
    <property type="match status" value="1"/>
</dbReference>
<keyword evidence="5" id="KW-0862">Zinc</keyword>
<dbReference type="GO" id="GO:0005737">
    <property type="term" value="C:cytoplasm"/>
    <property type="evidence" value="ECO:0007669"/>
    <property type="project" value="UniProtKB-SubCell"/>
</dbReference>
<feature type="region of interest" description="NMP" evidence="5">
    <location>
        <begin position="30"/>
        <end position="59"/>
    </location>
</feature>
<feature type="binding site" evidence="5">
    <location>
        <position position="133"/>
    </location>
    <ligand>
        <name>Zn(2+)</name>
        <dbReference type="ChEBI" id="CHEBI:29105"/>
        <note>structural</note>
    </ligand>
</feature>
<evidence type="ECO:0000256" key="2">
    <source>
        <dbReference type="ARBA" id="ARBA00022727"/>
    </source>
</evidence>
<dbReference type="PANTHER" id="PTHR23359">
    <property type="entry name" value="NUCLEOTIDE KINASE"/>
    <property type="match status" value="1"/>
</dbReference>
<comment type="caution">
    <text evidence="9">The sequence shown here is derived from an EMBL/GenBank/DDBJ whole genome shotgun (WGS) entry which is preliminary data.</text>
</comment>
<dbReference type="PRINTS" id="PR00094">
    <property type="entry name" value="ADENYLTKNASE"/>
</dbReference>
<dbReference type="EMBL" id="JABBNT010000007">
    <property type="protein sequence ID" value="NMM46597.1"/>
    <property type="molecule type" value="Genomic_DNA"/>
</dbReference>
<dbReference type="Gene3D" id="3.40.50.300">
    <property type="entry name" value="P-loop containing nucleotide triphosphate hydrolases"/>
    <property type="match status" value="1"/>
</dbReference>
<feature type="binding site" evidence="5">
    <location>
        <position position="31"/>
    </location>
    <ligand>
        <name>AMP</name>
        <dbReference type="ChEBI" id="CHEBI:456215"/>
    </ligand>
</feature>
<keyword evidence="5" id="KW-0479">Metal-binding</keyword>
<proteinExistence type="inferred from homology"/>
<keyword evidence="4 5" id="KW-0418">Kinase</keyword>
<name>A0A7Y0HI45_9PROT</name>
<dbReference type="NCBIfam" id="NF001380">
    <property type="entry name" value="PRK00279.1-2"/>
    <property type="match status" value="1"/>
</dbReference>
<feature type="domain" description="Adenylate kinase active site lid" evidence="8">
    <location>
        <begin position="127"/>
        <end position="163"/>
    </location>
</feature>
<dbReference type="NCBIfam" id="NF001381">
    <property type="entry name" value="PRK00279.1-3"/>
    <property type="match status" value="1"/>
</dbReference>
<dbReference type="GO" id="GO:0044209">
    <property type="term" value="P:AMP salvage"/>
    <property type="evidence" value="ECO:0007669"/>
    <property type="project" value="UniProtKB-UniRule"/>
</dbReference>
<comment type="catalytic activity">
    <reaction evidence="5 7">
        <text>AMP + ATP = 2 ADP</text>
        <dbReference type="Rhea" id="RHEA:12973"/>
        <dbReference type="ChEBI" id="CHEBI:30616"/>
        <dbReference type="ChEBI" id="CHEBI:456215"/>
        <dbReference type="ChEBI" id="CHEBI:456216"/>
        <dbReference type="EC" id="2.7.4.3"/>
    </reaction>
</comment>
<dbReference type="GO" id="GO:0008270">
    <property type="term" value="F:zinc ion binding"/>
    <property type="evidence" value="ECO:0007669"/>
    <property type="project" value="UniProtKB-UniRule"/>
</dbReference>
<dbReference type="Pfam" id="PF05191">
    <property type="entry name" value="ADK_lid"/>
    <property type="match status" value="1"/>
</dbReference>
<evidence type="ECO:0000256" key="3">
    <source>
        <dbReference type="ARBA" id="ARBA00022741"/>
    </source>
</evidence>
<dbReference type="InterPro" id="IPR033690">
    <property type="entry name" value="Adenylat_kinase_CS"/>
</dbReference>
<feature type="binding site" evidence="5">
    <location>
        <position position="172"/>
    </location>
    <ligand>
        <name>AMP</name>
        <dbReference type="ChEBI" id="CHEBI:456215"/>
    </ligand>
</feature>
<feature type="binding site" evidence="5">
    <location>
        <position position="161"/>
    </location>
    <ligand>
        <name>AMP</name>
        <dbReference type="ChEBI" id="CHEBI:456215"/>
    </ligand>
</feature>
<dbReference type="Pfam" id="PF00406">
    <property type="entry name" value="ADK"/>
    <property type="match status" value="1"/>
</dbReference>
<comment type="subcellular location">
    <subcellularLocation>
        <location evidence="5 7">Cytoplasm</location>
    </subcellularLocation>
</comment>
<dbReference type="InterPro" id="IPR006259">
    <property type="entry name" value="Adenyl_kin_sub"/>
</dbReference>
<keyword evidence="5 7" id="KW-0067">ATP-binding</keyword>
<evidence type="ECO:0000313" key="10">
    <source>
        <dbReference type="Proteomes" id="UP000539372"/>
    </source>
</evidence>
<dbReference type="EC" id="2.7.4.3" evidence="5 7"/>
<evidence type="ECO:0000256" key="1">
    <source>
        <dbReference type="ARBA" id="ARBA00022679"/>
    </source>
</evidence>
<comment type="subunit">
    <text evidence="5 7">Monomer.</text>
</comment>
<keyword evidence="10" id="KW-1185">Reference proteome</keyword>
<feature type="binding site" evidence="5">
    <location>
        <position position="153"/>
    </location>
    <ligand>
        <name>Zn(2+)</name>
        <dbReference type="ChEBI" id="CHEBI:29105"/>
        <note>structural</note>
    </ligand>
</feature>
<keyword evidence="1 5" id="KW-0808">Transferase</keyword>
<feature type="binding site" evidence="5">
    <location>
        <position position="200"/>
    </location>
    <ligand>
        <name>ATP</name>
        <dbReference type="ChEBI" id="CHEBI:30616"/>
    </ligand>
</feature>
<dbReference type="Proteomes" id="UP000539372">
    <property type="component" value="Unassembled WGS sequence"/>
</dbReference>
<feature type="binding site" evidence="5">
    <location>
        <position position="150"/>
    </location>
    <ligand>
        <name>Zn(2+)</name>
        <dbReference type="ChEBI" id="CHEBI:29105"/>
        <note>structural</note>
    </ligand>
</feature>
<accession>A0A7Y0HI45</accession>
<feature type="binding site" evidence="5">
    <location>
        <begin position="10"/>
        <end position="15"/>
    </location>
    <ligand>
        <name>ATP</name>
        <dbReference type="ChEBI" id="CHEBI:30616"/>
    </ligand>
</feature>
<feature type="binding site" evidence="5">
    <location>
        <position position="36"/>
    </location>
    <ligand>
        <name>AMP</name>
        <dbReference type="ChEBI" id="CHEBI:456215"/>
    </ligand>
</feature>
<feature type="binding site" evidence="5">
    <location>
        <begin position="85"/>
        <end position="88"/>
    </location>
    <ligand>
        <name>AMP</name>
        <dbReference type="ChEBI" id="CHEBI:456215"/>
    </ligand>
</feature>
<organism evidence="9 10">
    <name type="scientific">Pacificispira spongiicola</name>
    <dbReference type="NCBI Taxonomy" id="2729598"/>
    <lineage>
        <taxon>Bacteria</taxon>
        <taxon>Pseudomonadati</taxon>
        <taxon>Pseudomonadota</taxon>
        <taxon>Alphaproteobacteria</taxon>
        <taxon>Rhodospirillales</taxon>
        <taxon>Rhodospirillaceae</taxon>
        <taxon>Pacificispira</taxon>
    </lineage>
</organism>
<protein>
    <recommendedName>
        <fullName evidence="5 7">Adenylate kinase</fullName>
        <shortName evidence="5">AK</shortName>
        <ecNumber evidence="5 7">2.7.4.3</ecNumber>
    </recommendedName>
    <alternativeName>
        <fullName evidence="5">ATP-AMP transphosphorylase</fullName>
    </alternativeName>
    <alternativeName>
        <fullName evidence="5">ATP:AMP phosphotransferase</fullName>
    </alternativeName>
    <alternativeName>
        <fullName evidence="5">Adenylate monophosphate kinase</fullName>
    </alternativeName>
</protein>
<keyword evidence="3 5" id="KW-0547">Nucleotide-binding</keyword>
<comment type="domain">
    <text evidence="5">Consists of three domains, a large central CORE domain and two small peripheral domains, NMPbind and LID, which undergo movements during catalysis. The LID domain closes over the site of phosphoryl transfer upon ATP binding. Assembling and dissambling the active center during each catalytic cycle provides an effective means to prevent ATP hydrolysis. Some bacteria have evolved a zinc-coordinating structure that stabilizes the LID domain.</text>
</comment>
<comment type="function">
    <text evidence="5">Catalyzes the reversible transfer of the terminal phosphate group between ATP and AMP. Plays an important role in cellular energy homeostasis and in adenine nucleotide metabolism.</text>
</comment>
<keyword evidence="5" id="KW-0963">Cytoplasm</keyword>
<dbReference type="GO" id="GO:0005524">
    <property type="term" value="F:ATP binding"/>
    <property type="evidence" value="ECO:0007669"/>
    <property type="project" value="UniProtKB-UniRule"/>
</dbReference>